<evidence type="ECO:0000256" key="2">
    <source>
        <dbReference type="ARBA" id="ARBA00010735"/>
    </source>
</evidence>
<organism evidence="9 10">
    <name type="scientific">Verminephrobacter aporrectodeae subsp. tuberculatae</name>
    <dbReference type="NCBI Taxonomy" id="1110392"/>
    <lineage>
        <taxon>Bacteria</taxon>
        <taxon>Pseudomonadati</taxon>
        <taxon>Pseudomonadota</taxon>
        <taxon>Betaproteobacteria</taxon>
        <taxon>Burkholderiales</taxon>
        <taxon>Comamonadaceae</taxon>
        <taxon>Verminephrobacter</taxon>
    </lineage>
</organism>
<sequence length="215" mass="22760">MRAAPTGLALVPVGMLAAQANWGALDVLLFGVLGFSGSGQFALLPLAAQGQGFLTMLLVAVSINSRYVPIAFVTASRLPRAPLRRAFLAHLLGDEAYAVEHEQDASVSILAIRLTIYGAWVLSTLAGVLAAGLLPRSSLSGGMNLGFPASAVLLVLSFGQLKARVPRIAAPWPRRLAEMGLCIAAAVLLFAWLGPVWFWLPSIAFSSWRLWRAGA</sequence>
<evidence type="ECO:0000256" key="8">
    <source>
        <dbReference type="SAM" id="Phobius"/>
    </source>
</evidence>
<name>A0ABT3KP20_9BURK</name>
<feature type="transmembrane region" description="Helical" evidence="8">
    <location>
        <begin position="28"/>
        <end position="48"/>
    </location>
</feature>
<feature type="transmembrane region" description="Helical" evidence="8">
    <location>
        <begin position="179"/>
        <end position="200"/>
    </location>
</feature>
<keyword evidence="10" id="KW-1185">Reference proteome</keyword>
<keyword evidence="3" id="KW-0813">Transport</keyword>
<feature type="transmembrane region" description="Helical" evidence="8">
    <location>
        <begin position="114"/>
        <end position="133"/>
    </location>
</feature>
<gene>
    <name evidence="9" type="ORF">D5039_02330</name>
</gene>
<dbReference type="PANTHER" id="PTHR34979:SF1">
    <property type="entry name" value="INNER MEMBRANE PROTEIN YGAZ"/>
    <property type="match status" value="1"/>
</dbReference>
<evidence type="ECO:0000256" key="6">
    <source>
        <dbReference type="ARBA" id="ARBA00022989"/>
    </source>
</evidence>
<evidence type="ECO:0000256" key="4">
    <source>
        <dbReference type="ARBA" id="ARBA00022475"/>
    </source>
</evidence>
<protein>
    <submittedName>
        <fullName evidence="9">Branched-chain amino acid ABC transporter permease</fullName>
    </submittedName>
</protein>
<proteinExistence type="inferred from homology"/>
<accession>A0ABT3KP20</accession>
<keyword evidence="7 8" id="KW-0472">Membrane</keyword>
<evidence type="ECO:0000256" key="1">
    <source>
        <dbReference type="ARBA" id="ARBA00004651"/>
    </source>
</evidence>
<dbReference type="EMBL" id="QZCW01000001">
    <property type="protein sequence ID" value="MCW5320054.1"/>
    <property type="molecule type" value="Genomic_DNA"/>
</dbReference>
<reference evidence="10" key="1">
    <citation type="submission" date="2023-07" db="EMBL/GenBank/DDBJ databases">
        <title>Verminephrobacter genomes.</title>
        <authorList>
            <person name="Lund M.B."/>
        </authorList>
    </citation>
    <scope>NUCLEOTIDE SEQUENCE [LARGE SCALE GENOMIC DNA]</scope>
    <source>
        <strain evidence="10">AtM5-05</strain>
    </source>
</reference>
<comment type="caution">
    <text evidence="9">The sequence shown here is derived from an EMBL/GenBank/DDBJ whole genome shotgun (WGS) entry which is preliminary data.</text>
</comment>
<evidence type="ECO:0000313" key="10">
    <source>
        <dbReference type="Proteomes" id="UP001208935"/>
    </source>
</evidence>
<comment type="subcellular location">
    <subcellularLocation>
        <location evidence="1">Cell membrane</location>
        <topology evidence="1">Multi-pass membrane protein</topology>
    </subcellularLocation>
</comment>
<dbReference type="Pfam" id="PF03591">
    <property type="entry name" value="AzlC"/>
    <property type="match status" value="1"/>
</dbReference>
<dbReference type="InterPro" id="IPR011606">
    <property type="entry name" value="Brnchd-chn_aa_trnsp_permease"/>
</dbReference>
<feature type="transmembrane region" description="Helical" evidence="8">
    <location>
        <begin position="139"/>
        <end position="158"/>
    </location>
</feature>
<keyword evidence="5 8" id="KW-0812">Transmembrane</keyword>
<evidence type="ECO:0000256" key="5">
    <source>
        <dbReference type="ARBA" id="ARBA00022692"/>
    </source>
</evidence>
<dbReference type="PANTHER" id="PTHR34979">
    <property type="entry name" value="INNER MEMBRANE PROTEIN YGAZ"/>
    <property type="match status" value="1"/>
</dbReference>
<keyword evidence="6 8" id="KW-1133">Transmembrane helix</keyword>
<dbReference type="Proteomes" id="UP001208935">
    <property type="component" value="Unassembled WGS sequence"/>
</dbReference>
<evidence type="ECO:0000256" key="7">
    <source>
        <dbReference type="ARBA" id="ARBA00023136"/>
    </source>
</evidence>
<keyword evidence="4" id="KW-1003">Cell membrane</keyword>
<comment type="similarity">
    <text evidence="2">Belongs to the AzlC family.</text>
</comment>
<evidence type="ECO:0000313" key="9">
    <source>
        <dbReference type="EMBL" id="MCW5320054.1"/>
    </source>
</evidence>
<evidence type="ECO:0000256" key="3">
    <source>
        <dbReference type="ARBA" id="ARBA00022448"/>
    </source>
</evidence>